<gene>
    <name evidence="1" type="ORF">B0H17DRAFT_1227528</name>
</gene>
<sequence length="473" mass="52007">MPDGFLSPVSAHQTRSPEGMRTIPCTALDLTAALVVFTTGLVIDTRLDTSKLQGSLFELVEHKFPRAGARLALRNGAYEFVIPHIFDANNPPVAFTSEDFPEPYRSSGRPELPIHLSDAFDSATPSIHPLPPALDEYLWSRECPTSLDGFLVPNTPVIHVRVTTFQDLTFIGLTASHITLDAVGVRTLLHAWTLLLSGEPIDSIQGMEWDAQPFKVFMGSAAATTQTLGGVPEPGLVVEHSCVPKVTTFIVRVPKAFLDDSSREINQSLQLRGSGEWVGSSDVLLAWWFKTTYSYRTIDDETSIHIHIPTDLRGMCIFPGPSALEDHDPYIHNATSLISVPPIPANGFHTESLAELALRIRRSVTASQEDLDGITAQLRMACANPSIPRFPNAPGSEHSLQSNWRKARFRELDFSGACKRTAHVVLVLGPIPSTPAPGLGIICMEDDHALWMCQTRTRTHWDNIRRSGIVAFI</sequence>
<protein>
    <submittedName>
        <fullName evidence="1">Uncharacterized protein</fullName>
    </submittedName>
</protein>
<dbReference type="AlphaFoldDB" id="A0AAD7D8D8"/>
<name>A0AAD7D8D8_MYCRO</name>
<proteinExistence type="predicted"/>
<organism evidence="1 2">
    <name type="scientific">Mycena rosella</name>
    <name type="common">Pink bonnet</name>
    <name type="synonym">Agaricus rosellus</name>
    <dbReference type="NCBI Taxonomy" id="1033263"/>
    <lineage>
        <taxon>Eukaryota</taxon>
        <taxon>Fungi</taxon>
        <taxon>Dikarya</taxon>
        <taxon>Basidiomycota</taxon>
        <taxon>Agaricomycotina</taxon>
        <taxon>Agaricomycetes</taxon>
        <taxon>Agaricomycetidae</taxon>
        <taxon>Agaricales</taxon>
        <taxon>Marasmiineae</taxon>
        <taxon>Mycenaceae</taxon>
        <taxon>Mycena</taxon>
    </lineage>
</organism>
<dbReference type="InterPro" id="IPR023213">
    <property type="entry name" value="CAT-like_dom_sf"/>
</dbReference>
<accession>A0AAD7D8D8</accession>
<evidence type="ECO:0000313" key="1">
    <source>
        <dbReference type="EMBL" id="KAJ7683438.1"/>
    </source>
</evidence>
<keyword evidence="2" id="KW-1185">Reference proteome</keyword>
<comment type="caution">
    <text evidence="1">The sequence shown here is derived from an EMBL/GenBank/DDBJ whole genome shotgun (WGS) entry which is preliminary data.</text>
</comment>
<dbReference type="EMBL" id="JARKIE010000108">
    <property type="protein sequence ID" value="KAJ7683438.1"/>
    <property type="molecule type" value="Genomic_DNA"/>
</dbReference>
<reference evidence="1" key="1">
    <citation type="submission" date="2023-03" db="EMBL/GenBank/DDBJ databases">
        <title>Massive genome expansion in bonnet fungi (Mycena s.s.) driven by repeated elements and novel gene families across ecological guilds.</title>
        <authorList>
            <consortium name="Lawrence Berkeley National Laboratory"/>
            <person name="Harder C.B."/>
            <person name="Miyauchi S."/>
            <person name="Viragh M."/>
            <person name="Kuo A."/>
            <person name="Thoen E."/>
            <person name="Andreopoulos B."/>
            <person name="Lu D."/>
            <person name="Skrede I."/>
            <person name="Drula E."/>
            <person name="Henrissat B."/>
            <person name="Morin E."/>
            <person name="Kohler A."/>
            <person name="Barry K."/>
            <person name="LaButti K."/>
            <person name="Morin E."/>
            <person name="Salamov A."/>
            <person name="Lipzen A."/>
            <person name="Mereny Z."/>
            <person name="Hegedus B."/>
            <person name="Baldrian P."/>
            <person name="Stursova M."/>
            <person name="Weitz H."/>
            <person name="Taylor A."/>
            <person name="Grigoriev I.V."/>
            <person name="Nagy L.G."/>
            <person name="Martin F."/>
            <person name="Kauserud H."/>
        </authorList>
    </citation>
    <scope>NUCLEOTIDE SEQUENCE</scope>
    <source>
        <strain evidence="1">CBHHK067</strain>
    </source>
</reference>
<dbReference type="Gene3D" id="3.30.559.10">
    <property type="entry name" value="Chloramphenicol acetyltransferase-like domain"/>
    <property type="match status" value="2"/>
</dbReference>
<evidence type="ECO:0000313" key="2">
    <source>
        <dbReference type="Proteomes" id="UP001221757"/>
    </source>
</evidence>
<dbReference type="Proteomes" id="UP001221757">
    <property type="component" value="Unassembled WGS sequence"/>
</dbReference>